<evidence type="ECO:0000256" key="5">
    <source>
        <dbReference type="SAM" id="Coils"/>
    </source>
</evidence>
<comment type="similarity">
    <text evidence="4">Belongs to the EsxC family.</text>
</comment>
<dbReference type="EMBL" id="BMPN01000009">
    <property type="protein sequence ID" value="GGJ74602.1"/>
    <property type="molecule type" value="Genomic_DNA"/>
</dbReference>
<evidence type="ECO:0000313" key="7">
    <source>
        <dbReference type="Proteomes" id="UP000634435"/>
    </source>
</evidence>
<sequence>MFGWFKSETEKKRDDYYELYQRLQDAKSEHDKLVNEAEASYSSYISTVPNLSNFEIPSNDFDWKREELNSELLRYFDYEKNKRSAITQAASRAYQRYEYYKNLAIKEEQE</sequence>
<evidence type="ECO:0000256" key="2">
    <source>
        <dbReference type="ARBA" id="ARBA00022525"/>
    </source>
</evidence>
<evidence type="ECO:0000256" key="4">
    <source>
        <dbReference type="ARBA" id="ARBA00093779"/>
    </source>
</evidence>
<accession>A0ABQ2DYA8</accession>
<comment type="caution">
    <text evidence="6">The sequence shown here is derived from an EMBL/GenBank/DDBJ whole genome shotgun (WGS) entry which is preliminary data.</text>
</comment>
<reference evidence="7" key="1">
    <citation type="journal article" date="2019" name="Int. J. Syst. Evol. Microbiol.">
        <title>The Global Catalogue of Microorganisms (GCM) 10K type strain sequencing project: providing services to taxonomists for standard genome sequencing and annotation.</title>
        <authorList>
            <consortium name="The Broad Institute Genomics Platform"/>
            <consortium name="The Broad Institute Genome Sequencing Center for Infectious Disease"/>
            <person name="Wu L."/>
            <person name="Ma J."/>
        </authorList>
    </citation>
    <scope>NUCLEOTIDE SEQUENCE [LARGE SCALE GENOMIC DNA]</scope>
    <source>
        <strain evidence="7">JCM 30071</strain>
    </source>
</reference>
<keyword evidence="3" id="KW-0843">Virulence</keyword>
<protein>
    <submittedName>
        <fullName evidence="6">Uncharacterized protein</fullName>
    </submittedName>
</protein>
<proteinExistence type="inferred from homology"/>
<keyword evidence="2" id="KW-0964">Secreted</keyword>
<dbReference type="InterPro" id="IPR058928">
    <property type="entry name" value="EsxC"/>
</dbReference>
<organism evidence="6 7">
    <name type="scientific">Virgibacillus kapii</name>
    <dbReference type="NCBI Taxonomy" id="1638645"/>
    <lineage>
        <taxon>Bacteria</taxon>
        <taxon>Bacillati</taxon>
        <taxon>Bacillota</taxon>
        <taxon>Bacilli</taxon>
        <taxon>Bacillales</taxon>
        <taxon>Bacillaceae</taxon>
        <taxon>Virgibacillus</taxon>
    </lineage>
</organism>
<feature type="coiled-coil region" evidence="5">
    <location>
        <begin position="6"/>
        <end position="40"/>
    </location>
</feature>
<name>A0ABQ2DYA8_9BACI</name>
<keyword evidence="5" id="KW-0175">Coiled coil</keyword>
<dbReference type="Proteomes" id="UP000634435">
    <property type="component" value="Unassembled WGS sequence"/>
</dbReference>
<evidence type="ECO:0000256" key="1">
    <source>
        <dbReference type="ARBA" id="ARBA00004613"/>
    </source>
</evidence>
<evidence type="ECO:0000256" key="3">
    <source>
        <dbReference type="ARBA" id="ARBA00023026"/>
    </source>
</evidence>
<dbReference type="Pfam" id="PF26323">
    <property type="entry name" value="EsxC"/>
    <property type="match status" value="1"/>
</dbReference>
<evidence type="ECO:0000313" key="6">
    <source>
        <dbReference type="EMBL" id="GGJ74602.1"/>
    </source>
</evidence>
<gene>
    <name evidence="6" type="ORF">GCM10007111_40150</name>
</gene>
<comment type="subcellular location">
    <subcellularLocation>
        <location evidence="1">Secreted</location>
    </subcellularLocation>
</comment>
<keyword evidence="7" id="KW-1185">Reference proteome</keyword>